<accession>A0AAE1ACC8</accession>
<evidence type="ECO:0000313" key="1">
    <source>
        <dbReference type="EMBL" id="KAK3784930.1"/>
    </source>
</evidence>
<evidence type="ECO:0000313" key="2">
    <source>
        <dbReference type="Proteomes" id="UP001283361"/>
    </source>
</evidence>
<proteinExistence type="predicted"/>
<sequence length="153" mass="17491">MVCLVPTRFVQGQIILKVAAVYGGACRKSSPLIFAYLYVIPQEFHQDGCSIELWSSLNLQPSHQGSDALHSVTFVDFLYRINLLLDGMRLQCAAIQLWKCKIPQTWFDTNHATSHDQPFVLWERSYDAAHQGTSVGKEIRRLKHIKRPTCSRM</sequence>
<comment type="caution">
    <text evidence="1">The sequence shown here is derived from an EMBL/GenBank/DDBJ whole genome shotgun (WGS) entry which is preliminary data.</text>
</comment>
<organism evidence="1 2">
    <name type="scientific">Elysia crispata</name>
    <name type="common">lettuce slug</name>
    <dbReference type="NCBI Taxonomy" id="231223"/>
    <lineage>
        <taxon>Eukaryota</taxon>
        <taxon>Metazoa</taxon>
        <taxon>Spiralia</taxon>
        <taxon>Lophotrochozoa</taxon>
        <taxon>Mollusca</taxon>
        <taxon>Gastropoda</taxon>
        <taxon>Heterobranchia</taxon>
        <taxon>Euthyneura</taxon>
        <taxon>Panpulmonata</taxon>
        <taxon>Sacoglossa</taxon>
        <taxon>Placobranchoidea</taxon>
        <taxon>Plakobranchidae</taxon>
        <taxon>Elysia</taxon>
    </lineage>
</organism>
<dbReference type="EMBL" id="JAWDGP010002181">
    <property type="protein sequence ID" value="KAK3784930.1"/>
    <property type="molecule type" value="Genomic_DNA"/>
</dbReference>
<keyword evidence="2" id="KW-1185">Reference proteome</keyword>
<gene>
    <name evidence="1" type="ORF">RRG08_012349</name>
</gene>
<dbReference type="Proteomes" id="UP001283361">
    <property type="component" value="Unassembled WGS sequence"/>
</dbReference>
<reference evidence="1" key="1">
    <citation type="journal article" date="2023" name="G3 (Bethesda)">
        <title>A reference genome for the long-term kleptoplast-retaining sea slug Elysia crispata morphotype clarki.</title>
        <authorList>
            <person name="Eastman K.E."/>
            <person name="Pendleton A.L."/>
            <person name="Shaikh M.A."/>
            <person name="Suttiyut T."/>
            <person name="Ogas R."/>
            <person name="Tomko P."/>
            <person name="Gavelis G."/>
            <person name="Widhalm J.R."/>
            <person name="Wisecaver J.H."/>
        </authorList>
    </citation>
    <scope>NUCLEOTIDE SEQUENCE</scope>
    <source>
        <strain evidence="1">ECLA1</strain>
    </source>
</reference>
<protein>
    <submittedName>
        <fullName evidence="1">Uncharacterized protein</fullName>
    </submittedName>
</protein>
<name>A0AAE1ACC8_9GAST</name>
<dbReference type="AlphaFoldDB" id="A0AAE1ACC8"/>